<organism evidence="2 3">
    <name type="scientific">Methanococcoides methylutens</name>
    <dbReference type="NCBI Taxonomy" id="2226"/>
    <lineage>
        <taxon>Archaea</taxon>
        <taxon>Methanobacteriati</taxon>
        <taxon>Methanobacteriota</taxon>
        <taxon>Stenosarchaea group</taxon>
        <taxon>Methanomicrobia</taxon>
        <taxon>Methanosarcinales</taxon>
        <taxon>Methanosarcinaceae</taxon>
        <taxon>Methanococcoides</taxon>
    </lineage>
</organism>
<evidence type="ECO:0000313" key="2">
    <source>
        <dbReference type="EMBL" id="KGK98047.1"/>
    </source>
</evidence>
<keyword evidence="1" id="KW-0812">Transmembrane</keyword>
<keyword evidence="3" id="KW-1185">Reference proteome</keyword>
<dbReference type="Proteomes" id="UP000029859">
    <property type="component" value="Unassembled WGS sequence"/>
</dbReference>
<dbReference type="InterPro" id="IPR042106">
    <property type="entry name" value="Nuo/plastoQ_OxRdtase_6_NuoJ"/>
</dbReference>
<evidence type="ECO:0000256" key="1">
    <source>
        <dbReference type="SAM" id="Phobius"/>
    </source>
</evidence>
<gene>
    <name evidence="2" type="ORF">LI82_09910</name>
</gene>
<keyword evidence="1" id="KW-1133">Transmembrane helix</keyword>
<dbReference type="Pfam" id="PF00499">
    <property type="entry name" value="Oxidored_q3"/>
    <property type="match status" value="1"/>
</dbReference>
<dbReference type="Gene3D" id="1.20.120.1200">
    <property type="entry name" value="NADH-ubiquinone/plastoquinone oxidoreductase chain 6, subunit NuoJ"/>
    <property type="match status" value="1"/>
</dbReference>
<name>A0A099SYT0_METMT</name>
<dbReference type="InterPro" id="IPR001457">
    <property type="entry name" value="NADH_UbQ/plastoQ_OxRdtase_su6"/>
</dbReference>
<proteinExistence type="predicted"/>
<dbReference type="GO" id="GO:0008137">
    <property type="term" value="F:NADH dehydrogenase (ubiquinone) activity"/>
    <property type="evidence" value="ECO:0007669"/>
    <property type="project" value="InterPro"/>
</dbReference>
<dbReference type="EMBL" id="JRHO01000014">
    <property type="protein sequence ID" value="KGK98047.1"/>
    <property type="molecule type" value="Genomic_DNA"/>
</dbReference>
<accession>A0A099SYT0</accession>
<comment type="caution">
    <text evidence="2">The sequence shown here is derived from an EMBL/GenBank/DDBJ whole genome shotgun (WGS) entry which is preliminary data.</text>
</comment>
<dbReference type="NCBIfam" id="NF005025">
    <property type="entry name" value="PRK06433.1-5"/>
    <property type="match status" value="1"/>
</dbReference>
<reference evidence="2 3" key="1">
    <citation type="submission" date="2014-09" db="EMBL/GenBank/DDBJ databases">
        <title>Draft genome sequence of an obligately methylotrophic methanogen, Methanococcoides methylutens, isolated from marine sediment.</title>
        <authorList>
            <person name="Guan Y."/>
            <person name="Ngugi D.K."/>
            <person name="Blom J."/>
            <person name="Ali S."/>
            <person name="Ferry J.G."/>
            <person name="Stingl U."/>
        </authorList>
    </citation>
    <scope>NUCLEOTIDE SEQUENCE [LARGE SCALE GENOMIC DNA]</scope>
    <source>
        <strain evidence="2 3">DSM 2657</strain>
    </source>
</reference>
<feature type="transmembrane region" description="Helical" evidence="1">
    <location>
        <begin position="37"/>
        <end position="55"/>
    </location>
</feature>
<dbReference type="PANTHER" id="PTHR33269">
    <property type="entry name" value="NADH-UBIQUINONE OXIDOREDUCTASE CHAIN 6"/>
    <property type="match status" value="1"/>
</dbReference>
<feature type="transmembrane region" description="Helical" evidence="1">
    <location>
        <begin position="12"/>
        <end position="30"/>
    </location>
</feature>
<keyword evidence="1" id="KW-0472">Membrane</keyword>
<dbReference type="AlphaFoldDB" id="A0A099SYT0"/>
<evidence type="ECO:0000313" key="3">
    <source>
        <dbReference type="Proteomes" id="UP000029859"/>
    </source>
</evidence>
<sequence>MVSEMTGIIEGAIFAIVALTLISLAILTIVSRDIVRAALALVLSMFTVAIIYIMLNAQFLGVVQILVYVGAIGVLILFAVMLTKKNMGSENND</sequence>
<protein>
    <submittedName>
        <fullName evidence="2">NADH dehydrogenase</fullName>
    </submittedName>
</protein>
<feature type="transmembrane region" description="Helical" evidence="1">
    <location>
        <begin position="61"/>
        <end position="82"/>
    </location>
</feature>
<dbReference type="PANTHER" id="PTHR33269:SF17">
    <property type="entry name" value="NADH-UBIQUINONE OXIDOREDUCTASE CHAIN 6"/>
    <property type="match status" value="1"/>
</dbReference>